<evidence type="ECO:0000313" key="2">
    <source>
        <dbReference type="EMBL" id="MQL70590.1"/>
    </source>
</evidence>
<keyword evidence="3" id="KW-1185">Reference proteome</keyword>
<accession>A0A843TMS7</accession>
<feature type="compositionally biased region" description="Basic and acidic residues" evidence="1">
    <location>
        <begin position="206"/>
        <end position="220"/>
    </location>
</feature>
<sequence>MQGKVGGLGERTSCCIPTHQDMARTKTREELLAEERDYKRRRMSYRGKKVKRTTTQVIRDIIEDHMEALKQSGGVECNMKGSQDSEMLIPGSGFQGDVSSDVDMVKEKESEPSGVSSRDVFVSKKLHCAEFQVSSGVPENAYGKDSYNTNHYLKKDMRESRYVSHKMHLNSDSISVRGEHMDHEYGRPANYRSYWRSDDRYTHQREKDGKEVSWSRHDKQNSISSHSFKDYTDDSSLSSSSMTKEEYGHVAGRRKQSKGRNRGSHRSESMAEFMFEDRYDPYEDASTNNGFKIY</sequence>
<dbReference type="PANTHER" id="PTHR21402">
    <property type="entry name" value="GAMETOCYTE SPECIFIC FACTOR 1-RELATED"/>
    <property type="match status" value="1"/>
</dbReference>
<evidence type="ECO:0000256" key="1">
    <source>
        <dbReference type="SAM" id="MobiDB-lite"/>
    </source>
</evidence>
<feature type="compositionally biased region" description="Basic residues" evidence="1">
    <location>
        <begin position="251"/>
        <end position="264"/>
    </location>
</feature>
<evidence type="ECO:0000313" key="3">
    <source>
        <dbReference type="Proteomes" id="UP000652761"/>
    </source>
</evidence>
<dbReference type="OrthoDB" id="69229at2759"/>
<dbReference type="AlphaFoldDB" id="A0A843TMS7"/>
<feature type="region of interest" description="Disordered" evidence="1">
    <location>
        <begin position="206"/>
        <end position="269"/>
    </location>
</feature>
<reference evidence="2" key="1">
    <citation type="submission" date="2017-07" db="EMBL/GenBank/DDBJ databases">
        <title>Taro Niue Genome Assembly and Annotation.</title>
        <authorList>
            <person name="Atibalentja N."/>
            <person name="Keating K."/>
            <person name="Fields C.J."/>
        </authorList>
    </citation>
    <scope>NUCLEOTIDE SEQUENCE</scope>
    <source>
        <strain evidence="2">Niue_2</strain>
        <tissue evidence="2">Leaf</tissue>
    </source>
</reference>
<comment type="caution">
    <text evidence="2">The sequence shown here is derived from an EMBL/GenBank/DDBJ whole genome shotgun (WGS) entry which is preliminary data.</text>
</comment>
<name>A0A843TMS7_COLES</name>
<organism evidence="2 3">
    <name type="scientific">Colocasia esculenta</name>
    <name type="common">Wild taro</name>
    <name type="synonym">Arum esculentum</name>
    <dbReference type="NCBI Taxonomy" id="4460"/>
    <lineage>
        <taxon>Eukaryota</taxon>
        <taxon>Viridiplantae</taxon>
        <taxon>Streptophyta</taxon>
        <taxon>Embryophyta</taxon>
        <taxon>Tracheophyta</taxon>
        <taxon>Spermatophyta</taxon>
        <taxon>Magnoliopsida</taxon>
        <taxon>Liliopsida</taxon>
        <taxon>Araceae</taxon>
        <taxon>Aroideae</taxon>
        <taxon>Colocasieae</taxon>
        <taxon>Colocasia</taxon>
    </lineage>
</organism>
<dbReference type="InterPro" id="IPR051591">
    <property type="entry name" value="UPF0224_FAM112_RNA_Proc"/>
</dbReference>
<dbReference type="EMBL" id="NMUH01000072">
    <property type="protein sequence ID" value="MQL70590.1"/>
    <property type="molecule type" value="Genomic_DNA"/>
</dbReference>
<dbReference type="Proteomes" id="UP000652761">
    <property type="component" value="Unassembled WGS sequence"/>
</dbReference>
<protein>
    <submittedName>
        <fullName evidence="2">Uncharacterized protein</fullName>
    </submittedName>
</protein>
<proteinExistence type="predicted"/>
<gene>
    <name evidence="2" type="ORF">Taro_002904</name>
</gene>
<dbReference type="PANTHER" id="PTHR21402:SF10">
    <property type="entry name" value="U11_U12 SMALL NUCLEAR RIBONUCLEOPROTEIN 48 KDA PROTEIN"/>
    <property type="match status" value="1"/>
</dbReference>